<sequence>MMVGPSDVRRLLTNLRLASAPLSAAITDGPFLAAIVLMLKKSNQLSLYVRQPSTRLPHVEGTVLSQNGHSRRPQAESLGERTIRKRAADLNDWIPVGRRCLELAQTFKVRPKERLDRLTERARRDSWG</sequence>
<organism evidence="1 2">
    <name type="scientific">Brucella intermedia M86</name>
    <dbReference type="NCBI Taxonomy" id="1234597"/>
    <lineage>
        <taxon>Bacteria</taxon>
        <taxon>Pseudomonadati</taxon>
        <taxon>Pseudomonadota</taxon>
        <taxon>Alphaproteobacteria</taxon>
        <taxon>Hyphomicrobiales</taxon>
        <taxon>Brucellaceae</taxon>
        <taxon>Brucella/Ochrobactrum group</taxon>
        <taxon>Brucella</taxon>
    </lineage>
</organism>
<protein>
    <submittedName>
        <fullName evidence="1">Uncharacterized protein</fullName>
    </submittedName>
</protein>
<comment type="caution">
    <text evidence="1">The sequence shown here is derived from an EMBL/GenBank/DDBJ whole genome shotgun (WGS) entry which is preliminary data.</text>
</comment>
<proteinExistence type="predicted"/>
<dbReference type="Proteomes" id="UP000011971">
    <property type="component" value="Unassembled WGS sequence"/>
</dbReference>
<dbReference type="AlphaFoldDB" id="M5JSM8"/>
<name>M5JSM8_9HYPH</name>
<evidence type="ECO:0000313" key="2">
    <source>
        <dbReference type="Proteomes" id="UP000011971"/>
    </source>
</evidence>
<accession>M5JSM8</accession>
<dbReference type="EMBL" id="AOGE01000001">
    <property type="protein sequence ID" value="ELT51185.1"/>
    <property type="molecule type" value="Genomic_DNA"/>
</dbReference>
<gene>
    <name evidence="1" type="ORF">D584_00010</name>
</gene>
<evidence type="ECO:0000313" key="1">
    <source>
        <dbReference type="EMBL" id="ELT51185.1"/>
    </source>
</evidence>
<reference evidence="1 2" key="1">
    <citation type="journal article" date="2013" name="Gut Pathog.">
        <title>Draft genome of Ochrobactrum intermedium strain M86 isolated from non-ulcer dyspeptic individual from India.</title>
        <authorList>
            <person name="Kulkarni G."/>
            <person name="Dhotre D."/>
            <person name="Dharne M."/>
            <person name="Shetty S."/>
            <person name="Chowdhury S."/>
            <person name="Misra V."/>
            <person name="Misra S."/>
            <person name="Patole M."/>
            <person name="Shouche Y."/>
        </authorList>
    </citation>
    <scope>NUCLEOTIDE SEQUENCE [LARGE SCALE GENOMIC DNA]</scope>
    <source>
        <strain evidence="1 2">M86</strain>
    </source>
</reference>